<organism evidence="1 2">
    <name type="scientific">Streptomyces flaveus</name>
    <dbReference type="NCBI Taxonomy" id="66370"/>
    <lineage>
        <taxon>Bacteria</taxon>
        <taxon>Bacillati</taxon>
        <taxon>Actinomycetota</taxon>
        <taxon>Actinomycetes</taxon>
        <taxon>Kitasatosporales</taxon>
        <taxon>Streptomycetaceae</taxon>
        <taxon>Streptomyces</taxon>
        <taxon>Streptomyces aurantiacus group</taxon>
    </lineage>
</organism>
<name>A0A917QPE9_9ACTN</name>
<accession>A0A917QPE9</accession>
<proteinExistence type="predicted"/>
<dbReference type="EMBL" id="BMPQ01000004">
    <property type="protein sequence ID" value="GGK61794.1"/>
    <property type="molecule type" value="Genomic_DNA"/>
</dbReference>
<dbReference type="InterPro" id="IPR029058">
    <property type="entry name" value="AB_hydrolase_fold"/>
</dbReference>
<gene>
    <name evidence="1" type="ORF">GCM10010094_23030</name>
</gene>
<reference evidence="1" key="1">
    <citation type="journal article" date="2014" name="Int. J. Syst. Evol. Microbiol.">
        <title>Complete genome sequence of Corynebacterium casei LMG S-19264T (=DSM 44701T), isolated from a smear-ripened cheese.</title>
        <authorList>
            <consortium name="US DOE Joint Genome Institute (JGI-PGF)"/>
            <person name="Walter F."/>
            <person name="Albersmeier A."/>
            <person name="Kalinowski J."/>
            <person name="Ruckert C."/>
        </authorList>
    </citation>
    <scope>NUCLEOTIDE SEQUENCE</scope>
    <source>
        <strain evidence="1">JCM 3035</strain>
    </source>
</reference>
<dbReference type="Proteomes" id="UP000637788">
    <property type="component" value="Unassembled WGS sequence"/>
</dbReference>
<sequence>MPAGAIGNSYGIPAPPPVTGNLAAKYPERVRSLVVTGSMPVFYGPLAPLPETGKVRKATLRERGVTAGTWDRARTAGRTAQA</sequence>
<dbReference type="SUPFAM" id="SSF53474">
    <property type="entry name" value="alpha/beta-Hydrolases"/>
    <property type="match status" value="1"/>
</dbReference>
<dbReference type="AlphaFoldDB" id="A0A917QPE9"/>
<reference evidence="1" key="2">
    <citation type="submission" date="2020-09" db="EMBL/GenBank/DDBJ databases">
        <authorList>
            <person name="Sun Q."/>
            <person name="Ohkuma M."/>
        </authorList>
    </citation>
    <scope>NUCLEOTIDE SEQUENCE</scope>
    <source>
        <strain evidence="1">JCM 3035</strain>
    </source>
</reference>
<protein>
    <submittedName>
        <fullName evidence="1">Uncharacterized protein</fullName>
    </submittedName>
</protein>
<comment type="caution">
    <text evidence="1">The sequence shown here is derived from an EMBL/GenBank/DDBJ whole genome shotgun (WGS) entry which is preliminary data.</text>
</comment>
<evidence type="ECO:0000313" key="2">
    <source>
        <dbReference type="Proteomes" id="UP000637788"/>
    </source>
</evidence>
<keyword evidence="2" id="KW-1185">Reference proteome</keyword>
<evidence type="ECO:0000313" key="1">
    <source>
        <dbReference type="EMBL" id="GGK61794.1"/>
    </source>
</evidence>